<dbReference type="EMBL" id="MSIF01000005">
    <property type="protein sequence ID" value="OLF11134.1"/>
    <property type="molecule type" value="Genomic_DNA"/>
</dbReference>
<sequence length="515" mass="54601">MSARAPVSERSQRSSLTDALFALLVAVVVTGVATVWIVLRVPEDHQLPVALVAGGLSVALCVAVGTGVYAATRVQVHRARLAALERESATLVNDVVPAAAGRVRDGATATTVLNEFPRPANGIHRELLRTVTREVGVSERQRAAVMAACASAAGRVQAMATSMLAELREMEGRHSEEVLGDLLKLDHSTAQTGRLADSIAVLTGARSGRRWTRPIVMESILRGAMGRIRAYQRVRVHSGSEAAIVGYAAEDVMHALAELMDNATRFSAPTEEVHVYVEELHSGVVVTIEDGGLGMKPQALSRAEAVVSTDGPLDLARLSGSRLGLVVVGALARKHKLHVYFRPSSRGGTGVVVRVPNQLVVHPREEADLPAPSTLPMALPTTPSPQPRRGTARQARGTTAVLDPDPPPRPEPEPGQLAARPTEDDPGQPPEPDSTPEDTEPPDKLTLPKRPRGSTLARVRGASEPPVPPRPKPRTDLAARFSAFQQGSRTPKSPDGGQTTDPSAGPSATGEDDHR</sequence>
<dbReference type="InterPro" id="IPR050428">
    <property type="entry name" value="TCS_sensor_his_kinase"/>
</dbReference>
<name>A0A7Z1AZU7_9PSEU</name>
<evidence type="ECO:0000313" key="10">
    <source>
        <dbReference type="Proteomes" id="UP000185696"/>
    </source>
</evidence>
<organism evidence="9 10">
    <name type="scientific">Actinophytocola xinjiangensis</name>
    <dbReference type="NCBI Taxonomy" id="485602"/>
    <lineage>
        <taxon>Bacteria</taxon>
        <taxon>Bacillati</taxon>
        <taxon>Actinomycetota</taxon>
        <taxon>Actinomycetes</taxon>
        <taxon>Pseudonocardiales</taxon>
        <taxon>Pseudonocardiaceae</taxon>
    </lineage>
</organism>
<keyword evidence="4" id="KW-0808">Transferase</keyword>
<feature type="transmembrane region" description="Helical" evidence="7">
    <location>
        <begin position="51"/>
        <end position="71"/>
    </location>
</feature>
<comment type="caution">
    <text evidence="9">The sequence shown here is derived from an EMBL/GenBank/DDBJ whole genome shotgun (WGS) entry which is preliminary data.</text>
</comment>
<dbReference type="PANTHER" id="PTHR45436:SF5">
    <property type="entry name" value="SENSOR HISTIDINE KINASE TRCS"/>
    <property type="match status" value="1"/>
</dbReference>
<reference evidence="9 10" key="1">
    <citation type="submission" date="2016-12" db="EMBL/GenBank/DDBJ databases">
        <title>The draft genome sequence of Actinophytocola xinjiangensis.</title>
        <authorList>
            <person name="Wang W."/>
            <person name="Yuan L."/>
        </authorList>
    </citation>
    <scope>NUCLEOTIDE SEQUENCE [LARGE SCALE GENOMIC DNA]</scope>
    <source>
        <strain evidence="9 10">CGMCC 4.4663</strain>
    </source>
</reference>
<evidence type="ECO:0000256" key="3">
    <source>
        <dbReference type="ARBA" id="ARBA00022553"/>
    </source>
</evidence>
<dbReference type="Proteomes" id="UP000185696">
    <property type="component" value="Unassembled WGS sequence"/>
</dbReference>
<dbReference type="InterPro" id="IPR036890">
    <property type="entry name" value="HATPase_C_sf"/>
</dbReference>
<dbReference type="GO" id="GO:0005886">
    <property type="term" value="C:plasma membrane"/>
    <property type="evidence" value="ECO:0007669"/>
    <property type="project" value="TreeGrafter"/>
</dbReference>
<gene>
    <name evidence="9" type="ORF">BLA60_14185</name>
</gene>
<dbReference type="GO" id="GO:0004673">
    <property type="term" value="F:protein histidine kinase activity"/>
    <property type="evidence" value="ECO:0007669"/>
    <property type="project" value="UniProtKB-EC"/>
</dbReference>
<dbReference type="Pfam" id="PF02518">
    <property type="entry name" value="HATPase_c"/>
    <property type="match status" value="1"/>
</dbReference>
<feature type="domain" description="Histidine kinase/HSP90-like ATPase" evidence="8">
    <location>
        <begin position="247"/>
        <end position="359"/>
    </location>
</feature>
<accession>A0A7Z1AZU7</accession>
<keyword evidence="7" id="KW-0812">Transmembrane</keyword>
<dbReference type="Gene3D" id="3.30.565.10">
    <property type="entry name" value="Histidine kinase-like ATPase, C-terminal domain"/>
    <property type="match status" value="1"/>
</dbReference>
<dbReference type="PANTHER" id="PTHR45436">
    <property type="entry name" value="SENSOR HISTIDINE KINASE YKOH"/>
    <property type="match status" value="1"/>
</dbReference>
<feature type="transmembrane region" description="Helical" evidence="7">
    <location>
        <begin position="20"/>
        <end position="39"/>
    </location>
</feature>
<feature type="compositionally biased region" description="Low complexity" evidence="6">
    <location>
        <begin position="387"/>
        <end position="400"/>
    </location>
</feature>
<protein>
    <recommendedName>
        <fullName evidence="2">histidine kinase</fullName>
        <ecNumber evidence="2">2.7.13.3</ecNumber>
    </recommendedName>
</protein>
<dbReference type="RefSeq" id="WP_075133295.1">
    <property type="nucleotide sequence ID" value="NZ_MSIF01000005.1"/>
</dbReference>
<dbReference type="AlphaFoldDB" id="A0A7Z1AZU7"/>
<evidence type="ECO:0000256" key="7">
    <source>
        <dbReference type="SAM" id="Phobius"/>
    </source>
</evidence>
<evidence type="ECO:0000256" key="6">
    <source>
        <dbReference type="SAM" id="MobiDB-lite"/>
    </source>
</evidence>
<evidence type="ECO:0000259" key="8">
    <source>
        <dbReference type="SMART" id="SM00387"/>
    </source>
</evidence>
<dbReference type="SMART" id="SM00387">
    <property type="entry name" value="HATPase_c"/>
    <property type="match status" value="1"/>
</dbReference>
<evidence type="ECO:0000256" key="5">
    <source>
        <dbReference type="ARBA" id="ARBA00022777"/>
    </source>
</evidence>
<keyword evidence="9" id="KW-0067">ATP-binding</keyword>
<evidence type="ECO:0000313" key="9">
    <source>
        <dbReference type="EMBL" id="OLF11134.1"/>
    </source>
</evidence>
<keyword evidence="7" id="KW-0472">Membrane</keyword>
<dbReference type="EC" id="2.7.13.3" evidence="2"/>
<keyword evidence="9" id="KW-0547">Nucleotide-binding</keyword>
<dbReference type="InterPro" id="IPR003594">
    <property type="entry name" value="HATPase_dom"/>
</dbReference>
<evidence type="ECO:0000256" key="2">
    <source>
        <dbReference type="ARBA" id="ARBA00012438"/>
    </source>
</evidence>
<dbReference type="GO" id="GO:0005524">
    <property type="term" value="F:ATP binding"/>
    <property type="evidence" value="ECO:0007669"/>
    <property type="project" value="UniProtKB-KW"/>
</dbReference>
<feature type="region of interest" description="Disordered" evidence="6">
    <location>
        <begin position="363"/>
        <end position="515"/>
    </location>
</feature>
<keyword evidence="7" id="KW-1133">Transmembrane helix</keyword>
<dbReference type="SUPFAM" id="SSF55874">
    <property type="entry name" value="ATPase domain of HSP90 chaperone/DNA topoisomerase II/histidine kinase"/>
    <property type="match status" value="1"/>
</dbReference>
<keyword evidence="10" id="KW-1185">Reference proteome</keyword>
<keyword evidence="3" id="KW-0597">Phosphoprotein</keyword>
<proteinExistence type="predicted"/>
<dbReference type="GO" id="GO:0000160">
    <property type="term" value="P:phosphorelay signal transduction system"/>
    <property type="evidence" value="ECO:0007669"/>
    <property type="project" value="TreeGrafter"/>
</dbReference>
<feature type="compositionally biased region" description="Polar residues" evidence="6">
    <location>
        <begin position="483"/>
        <end position="502"/>
    </location>
</feature>
<evidence type="ECO:0000256" key="1">
    <source>
        <dbReference type="ARBA" id="ARBA00000085"/>
    </source>
</evidence>
<comment type="catalytic activity">
    <reaction evidence="1">
        <text>ATP + protein L-histidine = ADP + protein N-phospho-L-histidine.</text>
        <dbReference type="EC" id="2.7.13.3"/>
    </reaction>
</comment>
<evidence type="ECO:0000256" key="4">
    <source>
        <dbReference type="ARBA" id="ARBA00022679"/>
    </source>
</evidence>
<keyword evidence="5" id="KW-0418">Kinase</keyword>
<dbReference type="OrthoDB" id="3502710at2"/>